<reference evidence="2 3" key="1">
    <citation type="submission" date="2016-10" db="EMBL/GenBank/DDBJ databases">
        <authorList>
            <person name="de Groot N.N."/>
        </authorList>
    </citation>
    <scope>NUCLEOTIDE SEQUENCE [LARGE SCALE GENOMIC DNA]</scope>
    <source>
        <strain evidence="2 3">DSM 10495</strain>
    </source>
</reference>
<evidence type="ECO:0000313" key="3">
    <source>
        <dbReference type="Proteomes" id="UP000182652"/>
    </source>
</evidence>
<evidence type="ECO:0000256" key="1">
    <source>
        <dbReference type="SAM" id="Phobius"/>
    </source>
</evidence>
<evidence type="ECO:0000313" key="2">
    <source>
        <dbReference type="EMBL" id="SEC85074.1"/>
    </source>
</evidence>
<name>A0A1H4VXT1_9MICC</name>
<keyword evidence="3" id="KW-1185">Reference proteome</keyword>
<feature type="transmembrane region" description="Helical" evidence="1">
    <location>
        <begin position="77"/>
        <end position="99"/>
    </location>
</feature>
<dbReference type="AlphaFoldDB" id="A0A1H4VXT1"/>
<dbReference type="Proteomes" id="UP000182652">
    <property type="component" value="Unassembled WGS sequence"/>
</dbReference>
<keyword evidence="1" id="KW-1133">Transmembrane helix</keyword>
<dbReference type="EMBL" id="FNSN01000004">
    <property type="protein sequence ID" value="SEC85074.1"/>
    <property type="molecule type" value="Genomic_DNA"/>
</dbReference>
<proteinExistence type="predicted"/>
<accession>A0A1H4VXT1</accession>
<gene>
    <name evidence="2" type="ORF">SAMN04489745_3333</name>
</gene>
<sequence>MRAQPPPQFSGPIGAGPWPGAPKPARSGAQIADLIVSISLIIVGVVGFAFLGFLTLFLSMMSDGCYANQCNTGLMSVGWLIALAVPPAVFVGAVIWTIIRIARRRTAWWVTLAGAFVAILVWAAGAGLMQAGLGR</sequence>
<keyword evidence="1" id="KW-0472">Membrane</keyword>
<dbReference type="Pfam" id="PF19779">
    <property type="entry name" value="DUF6264"/>
    <property type="match status" value="1"/>
</dbReference>
<protein>
    <submittedName>
        <fullName evidence="2">Uncharacterized protein</fullName>
    </submittedName>
</protein>
<feature type="transmembrane region" description="Helical" evidence="1">
    <location>
        <begin position="34"/>
        <end position="57"/>
    </location>
</feature>
<dbReference type="RefSeq" id="WP_066214799.1">
    <property type="nucleotide sequence ID" value="NZ_FNSN01000004.1"/>
</dbReference>
<keyword evidence="1" id="KW-0812">Transmembrane</keyword>
<feature type="transmembrane region" description="Helical" evidence="1">
    <location>
        <begin position="106"/>
        <end position="129"/>
    </location>
</feature>
<organism evidence="2 3">
    <name type="scientific">Arthrobacter woluwensis</name>
    <dbReference type="NCBI Taxonomy" id="156980"/>
    <lineage>
        <taxon>Bacteria</taxon>
        <taxon>Bacillati</taxon>
        <taxon>Actinomycetota</taxon>
        <taxon>Actinomycetes</taxon>
        <taxon>Micrococcales</taxon>
        <taxon>Micrococcaceae</taxon>
        <taxon>Arthrobacter</taxon>
    </lineage>
</organism>
<dbReference type="InterPro" id="IPR046231">
    <property type="entry name" value="DUF6264"/>
</dbReference>